<dbReference type="Proteomes" id="UP000623129">
    <property type="component" value="Unassembled WGS sequence"/>
</dbReference>
<comment type="caution">
    <text evidence="2">The sequence shown here is derived from an EMBL/GenBank/DDBJ whole genome shotgun (WGS) entry which is preliminary data.</text>
</comment>
<name>A0A833R3J9_9POAL</name>
<sequence>MAALQRFKLLATQCTAAPPPSPSRSPAPPCFRLHRHNRRHHLRKKPKTLRRLISAPDPDPFPIDREEGGGEEEEKKGLLRDKDNSRTLRDLFVSSPKGKGGGDDDGGGCGGGGAVGRGILSVGGGGGGWRFVGVRNRLLRRVWRPVLVAIPE</sequence>
<dbReference type="EMBL" id="SWLB01000001">
    <property type="protein sequence ID" value="KAF3341990.1"/>
    <property type="molecule type" value="Genomic_DNA"/>
</dbReference>
<accession>A0A833R3J9</accession>
<keyword evidence="3" id="KW-1185">Reference proteome</keyword>
<dbReference type="PANTHER" id="PTHR34542">
    <property type="entry name" value="OS08G0359900 PROTEIN"/>
    <property type="match status" value="1"/>
</dbReference>
<reference evidence="2" key="1">
    <citation type="submission" date="2020-01" db="EMBL/GenBank/DDBJ databases">
        <title>Genome sequence of Kobresia littledalei, the first chromosome-level genome in the family Cyperaceae.</title>
        <authorList>
            <person name="Qu G."/>
        </authorList>
    </citation>
    <scope>NUCLEOTIDE SEQUENCE</scope>
    <source>
        <strain evidence="2">C.B.Clarke</strain>
        <tissue evidence="2">Leaf</tissue>
    </source>
</reference>
<dbReference type="PANTHER" id="PTHR34542:SF1">
    <property type="entry name" value="OS08G0359900 PROTEIN"/>
    <property type="match status" value="1"/>
</dbReference>
<feature type="compositionally biased region" description="Pro residues" evidence="1">
    <location>
        <begin position="17"/>
        <end position="29"/>
    </location>
</feature>
<proteinExistence type="predicted"/>
<evidence type="ECO:0000313" key="2">
    <source>
        <dbReference type="EMBL" id="KAF3341990.1"/>
    </source>
</evidence>
<protein>
    <submittedName>
        <fullName evidence="2">Uncharacterized protein</fullName>
    </submittedName>
</protein>
<organism evidence="2 3">
    <name type="scientific">Carex littledalei</name>
    <dbReference type="NCBI Taxonomy" id="544730"/>
    <lineage>
        <taxon>Eukaryota</taxon>
        <taxon>Viridiplantae</taxon>
        <taxon>Streptophyta</taxon>
        <taxon>Embryophyta</taxon>
        <taxon>Tracheophyta</taxon>
        <taxon>Spermatophyta</taxon>
        <taxon>Magnoliopsida</taxon>
        <taxon>Liliopsida</taxon>
        <taxon>Poales</taxon>
        <taxon>Cyperaceae</taxon>
        <taxon>Cyperoideae</taxon>
        <taxon>Cariceae</taxon>
        <taxon>Carex</taxon>
        <taxon>Carex subgen. Euthyceras</taxon>
    </lineage>
</organism>
<feature type="compositionally biased region" description="Basic and acidic residues" evidence="1">
    <location>
        <begin position="62"/>
        <end position="89"/>
    </location>
</feature>
<evidence type="ECO:0000313" key="3">
    <source>
        <dbReference type="Proteomes" id="UP000623129"/>
    </source>
</evidence>
<gene>
    <name evidence="2" type="ORF">FCM35_KLT00628</name>
</gene>
<evidence type="ECO:0000256" key="1">
    <source>
        <dbReference type="SAM" id="MobiDB-lite"/>
    </source>
</evidence>
<feature type="region of interest" description="Disordered" evidence="1">
    <location>
        <begin position="12"/>
        <end position="109"/>
    </location>
</feature>
<feature type="compositionally biased region" description="Basic residues" evidence="1">
    <location>
        <begin position="32"/>
        <end position="50"/>
    </location>
</feature>
<dbReference type="AlphaFoldDB" id="A0A833R3J9"/>